<accession>A0A7R9IWA1</accession>
<evidence type="ECO:0000313" key="1">
    <source>
        <dbReference type="EMBL" id="CAD7567908.1"/>
    </source>
</evidence>
<reference evidence="1" key="1">
    <citation type="submission" date="2020-11" db="EMBL/GenBank/DDBJ databases">
        <authorList>
            <person name="Tran Van P."/>
        </authorList>
    </citation>
    <scope>NUCLEOTIDE SEQUENCE</scope>
</reference>
<name>A0A7R9IWA1_TIMCA</name>
<dbReference type="EMBL" id="OE179179">
    <property type="protein sequence ID" value="CAD7567908.1"/>
    <property type="molecule type" value="Genomic_DNA"/>
</dbReference>
<organism evidence="1">
    <name type="scientific">Timema californicum</name>
    <name type="common">California timema</name>
    <name type="synonym">Walking stick</name>
    <dbReference type="NCBI Taxonomy" id="61474"/>
    <lineage>
        <taxon>Eukaryota</taxon>
        <taxon>Metazoa</taxon>
        <taxon>Ecdysozoa</taxon>
        <taxon>Arthropoda</taxon>
        <taxon>Hexapoda</taxon>
        <taxon>Insecta</taxon>
        <taxon>Pterygota</taxon>
        <taxon>Neoptera</taxon>
        <taxon>Polyneoptera</taxon>
        <taxon>Phasmatodea</taxon>
        <taxon>Timematodea</taxon>
        <taxon>Timematoidea</taxon>
        <taxon>Timematidae</taxon>
        <taxon>Timema</taxon>
    </lineage>
</organism>
<protein>
    <submittedName>
        <fullName evidence="1">(California timema) hypothetical protein</fullName>
    </submittedName>
</protein>
<dbReference type="AlphaFoldDB" id="A0A7R9IWA1"/>
<gene>
    <name evidence="1" type="ORF">TCMB3V08_LOCUS685</name>
</gene>
<proteinExistence type="predicted"/>
<sequence length="212" mass="23163">MYLPTEIRTSISPYSAVELNTTSALANYATEAESGDVREVGIEERKGGRVYGSTKREEEQVANERRLESLVEGSRDDAKLASLASAIDEGSSEALVCHDGSWYRSASQAVPLGKVVTPVSGCRVVLTVVLSGGVTATQGRTSDPHLLPVMTVFTLHLNIKFTPADELGYKTFIAPEFCDLTAREEADIKNLTLKPHLEMEKLVPKLCFFLRN</sequence>